<protein>
    <submittedName>
        <fullName evidence="2">Serine/threonine-protein phosphatase 7 long form-like</fullName>
    </submittedName>
</protein>
<feature type="domain" description="Aminotransferase-like plant mobile" evidence="1">
    <location>
        <begin position="69"/>
        <end position="130"/>
    </location>
</feature>
<evidence type="ECO:0000313" key="2">
    <source>
        <dbReference type="EMBL" id="KAK1365401.1"/>
    </source>
</evidence>
<dbReference type="InterPro" id="IPR044824">
    <property type="entry name" value="MAIN-like"/>
</dbReference>
<accession>A0AAD8M9A2</accession>
<dbReference type="InterPro" id="IPR019557">
    <property type="entry name" value="AminoTfrase-like_pln_mobile"/>
</dbReference>
<keyword evidence="3" id="KW-1185">Reference proteome</keyword>
<dbReference type="GO" id="GO:0010073">
    <property type="term" value="P:meristem maintenance"/>
    <property type="evidence" value="ECO:0007669"/>
    <property type="project" value="InterPro"/>
</dbReference>
<sequence length="143" mass="16253">MDPDNELSMSPGLRDPSVLHLQSIHRSTSIWKASFGDTQRLRKRNPTHARFPKLHQRMIPILLDLIFDGVSRISSINIDWNLITALIERWRLETHTFHLPVGESNITLQDVSLLLVLRVDGAAVTSITIVDGGWDHIIEEIFG</sequence>
<dbReference type="AlphaFoldDB" id="A0AAD8M9A2"/>
<dbReference type="PANTHER" id="PTHR46033:SF8">
    <property type="entry name" value="PROTEIN MAINTENANCE OF MERISTEMS-LIKE"/>
    <property type="match status" value="1"/>
</dbReference>
<dbReference type="EMBL" id="JAUIZM010000009">
    <property type="protein sequence ID" value="KAK1365401.1"/>
    <property type="molecule type" value="Genomic_DNA"/>
</dbReference>
<reference evidence="2" key="2">
    <citation type="submission" date="2023-05" db="EMBL/GenBank/DDBJ databases">
        <authorList>
            <person name="Schelkunov M.I."/>
        </authorList>
    </citation>
    <scope>NUCLEOTIDE SEQUENCE</scope>
    <source>
        <strain evidence="2">Hsosn_3</strain>
        <tissue evidence="2">Leaf</tissue>
    </source>
</reference>
<proteinExistence type="predicted"/>
<reference evidence="2" key="1">
    <citation type="submission" date="2023-02" db="EMBL/GenBank/DDBJ databases">
        <title>Genome of toxic invasive species Heracleum sosnowskyi carries increased number of genes despite the absence of recent whole-genome duplications.</title>
        <authorList>
            <person name="Schelkunov M."/>
            <person name="Shtratnikova V."/>
            <person name="Makarenko M."/>
            <person name="Klepikova A."/>
            <person name="Omelchenko D."/>
            <person name="Novikova G."/>
            <person name="Obukhova E."/>
            <person name="Bogdanov V."/>
            <person name="Penin A."/>
            <person name="Logacheva M."/>
        </authorList>
    </citation>
    <scope>NUCLEOTIDE SEQUENCE</scope>
    <source>
        <strain evidence="2">Hsosn_3</strain>
        <tissue evidence="2">Leaf</tissue>
    </source>
</reference>
<organism evidence="2 3">
    <name type="scientific">Heracleum sosnowskyi</name>
    <dbReference type="NCBI Taxonomy" id="360622"/>
    <lineage>
        <taxon>Eukaryota</taxon>
        <taxon>Viridiplantae</taxon>
        <taxon>Streptophyta</taxon>
        <taxon>Embryophyta</taxon>
        <taxon>Tracheophyta</taxon>
        <taxon>Spermatophyta</taxon>
        <taxon>Magnoliopsida</taxon>
        <taxon>eudicotyledons</taxon>
        <taxon>Gunneridae</taxon>
        <taxon>Pentapetalae</taxon>
        <taxon>asterids</taxon>
        <taxon>campanulids</taxon>
        <taxon>Apiales</taxon>
        <taxon>Apiaceae</taxon>
        <taxon>Apioideae</taxon>
        <taxon>apioid superclade</taxon>
        <taxon>Tordylieae</taxon>
        <taxon>Tordyliinae</taxon>
        <taxon>Heracleum</taxon>
    </lineage>
</organism>
<gene>
    <name evidence="2" type="ORF">POM88_040962</name>
</gene>
<dbReference type="Proteomes" id="UP001237642">
    <property type="component" value="Unassembled WGS sequence"/>
</dbReference>
<comment type="caution">
    <text evidence="2">The sequence shown here is derived from an EMBL/GenBank/DDBJ whole genome shotgun (WGS) entry which is preliminary data.</text>
</comment>
<evidence type="ECO:0000259" key="1">
    <source>
        <dbReference type="Pfam" id="PF10536"/>
    </source>
</evidence>
<name>A0AAD8M9A2_9APIA</name>
<evidence type="ECO:0000313" key="3">
    <source>
        <dbReference type="Proteomes" id="UP001237642"/>
    </source>
</evidence>
<dbReference type="Pfam" id="PF10536">
    <property type="entry name" value="PMD"/>
    <property type="match status" value="1"/>
</dbReference>
<dbReference type="PANTHER" id="PTHR46033">
    <property type="entry name" value="PROTEIN MAIN-LIKE 2"/>
    <property type="match status" value="1"/>
</dbReference>